<gene>
    <name evidence="1" type="ORF">BSF38_01026</name>
</gene>
<dbReference type="AlphaFoldDB" id="A0A1U7CKZ4"/>
<protein>
    <submittedName>
        <fullName evidence="1">Uncharacterized protein</fullName>
    </submittedName>
</protein>
<dbReference type="STRING" id="1387353.BSF38_01026"/>
<dbReference type="SUPFAM" id="SSF117991">
    <property type="entry name" value="YbeD/HP0495-like"/>
    <property type="match status" value="1"/>
</dbReference>
<dbReference type="InterPro" id="IPR007454">
    <property type="entry name" value="UPF0250_YbeD-like"/>
</dbReference>
<dbReference type="KEGG" id="pbor:BSF38_01026"/>
<dbReference type="InterPro" id="IPR027471">
    <property type="entry name" value="YbeD-like_sf"/>
</dbReference>
<evidence type="ECO:0000313" key="1">
    <source>
        <dbReference type="EMBL" id="APW59599.1"/>
    </source>
</evidence>
<sequence length="98" mass="10841">MESLPDNRPSVELLESTHPFPGSYTIKAIGLVDDDFEQRVVAAVSEHLAAASDLDYSVRATRGGRHIALTLDMNVQNAEQVRSIYAEIRDVRGLTLLF</sequence>
<dbReference type="Proteomes" id="UP000186309">
    <property type="component" value="Chromosome"/>
</dbReference>
<accession>A0A1U7CKZ4</accession>
<dbReference type="EMBL" id="CP019082">
    <property type="protein sequence ID" value="APW59599.1"/>
    <property type="molecule type" value="Genomic_DNA"/>
</dbReference>
<keyword evidence="2" id="KW-1185">Reference proteome</keyword>
<dbReference type="RefSeq" id="WP_076343756.1">
    <property type="nucleotide sequence ID" value="NZ_CP019082.1"/>
</dbReference>
<dbReference type="OrthoDB" id="5523904at2"/>
<organism evidence="1 2">
    <name type="scientific">Paludisphaera borealis</name>
    <dbReference type="NCBI Taxonomy" id="1387353"/>
    <lineage>
        <taxon>Bacteria</taxon>
        <taxon>Pseudomonadati</taxon>
        <taxon>Planctomycetota</taxon>
        <taxon>Planctomycetia</taxon>
        <taxon>Isosphaerales</taxon>
        <taxon>Isosphaeraceae</taxon>
        <taxon>Paludisphaera</taxon>
    </lineage>
</organism>
<reference evidence="2" key="1">
    <citation type="submission" date="2016-12" db="EMBL/GenBank/DDBJ databases">
        <title>Comparative genomics of four Isosphaeraceae planctomycetes: a common pool of plasmids and glycoside hydrolase genes.</title>
        <authorList>
            <person name="Ivanova A."/>
        </authorList>
    </citation>
    <scope>NUCLEOTIDE SEQUENCE [LARGE SCALE GENOMIC DNA]</scope>
    <source>
        <strain evidence="2">PX4</strain>
    </source>
</reference>
<evidence type="ECO:0000313" key="2">
    <source>
        <dbReference type="Proteomes" id="UP000186309"/>
    </source>
</evidence>
<dbReference type="Gene3D" id="3.30.70.260">
    <property type="match status" value="1"/>
</dbReference>
<dbReference type="Pfam" id="PF04359">
    <property type="entry name" value="DUF493"/>
    <property type="match status" value="1"/>
</dbReference>
<name>A0A1U7CKZ4_9BACT</name>
<proteinExistence type="predicted"/>